<evidence type="ECO:0000313" key="15">
    <source>
        <dbReference type="Proteomes" id="UP000192578"/>
    </source>
</evidence>
<dbReference type="SUPFAM" id="SSF54211">
    <property type="entry name" value="Ribosomal protein S5 domain 2-like"/>
    <property type="match status" value="1"/>
</dbReference>
<keyword evidence="5 10" id="KW-0418">Kinase</keyword>
<dbReference type="UniPathway" id="UPA00057">
    <property type="reaction ID" value="UER00098"/>
</dbReference>
<dbReference type="PRINTS" id="PR00959">
    <property type="entry name" value="MEVGALKINASE"/>
</dbReference>
<dbReference type="AlphaFoldDB" id="A0A1W0X3S1"/>
<dbReference type="InterPro" id="IPR014721">
    <property type="entry name" value="Ribsml_uS5_D2-typ_fold_subgr"/>
</dbReference>
<dbReference type="PANTHER" id="PTHR43290:SF2">
    <property type="entry name" value="MEVALONATE KINASE"/>
    <property type="match status" value="1"/>
</dbReference>
<evidence type="ECO:0000256" key="2">
    <source>
        <dbReference type="ARBA" id="ARBA00022516"/>
    </source>
</evidence>
<dbReference type="InterPro" id="IPR036554">
    <property type="entry name" value="GHMP_kinase_C_sf"/>
</dbReference>
<dbReference type="Gene3D" id="3.30.230.10">
    <property type="match status" value="1"/>
</dbReference>
<dbReference type="GO" id="GO:0006695">
    <property type="term" value="P:cholesterol biosynthetic process"/>
    <property type="evidence" value="ECO:0007669"/>
    <property type="project" value="TreeGrafter"/>
</dbReference>
<dbReference type="InterPro" id="IPR013750">
    <property type="entry name" value="GHMP_kinase_C_dom"/>
</dbReference>
<keyword evidence="8 10" id="KW-0443">Lipid metabolism</keyword>
<dbReference type="Pfam" id="PF08544">
    <property type="entry name" value="GHMP_kinases_C"/>
    <property type="match status" value="1"/>
</dbReference>
<evidence type="ECO:0000256" key="4">
    <source>
        <dbReference type="ARBA" id="ARBA00022741"/>
    </source>
</evidence>
<dbReference type="Pfam" id="PF00288">
    <property type="entry name" value="GHMP_kinases_N"/>
    <property type="match status" value="1"/>
</dbReference>
<keyword evidence="1 10" id="KW-0963">Cytoplasm</keyword>
<dbReference type="InterPro" id="IPR006204">
    <property type="entry name" value="GHMP_kinase_N_dom"/>
</dbReference>
<name>A0A1W0X3S1_HYPEX</name>
<dbReference type="GO" id="GO:0005524">
    <property type="term" value="F:ATP binding"/>
    <property type="evidence" value="ECO:0007669"/>
    <property type="project" value="UniProtKB-KW"/>
</dbReference>
<evidence type="ECO:0000259" key="13">
    <source>
        <dbReference type="Pfam" id="PF08544"/>
    </source>
</evidence>
<keyword evidence="15" id="KW-1185">Reference proteome</keyword>
<comment type="similarity">
    <text evidence="10">Belongs to the GHMP kinase family. Mevalonate kinase subfamily.</text>
</comment>
<dbReference type="GO" id="GO:0019287">
    <property type="term" value="P:isopentenyl diphosphate biosynthetic process, mevalonate pathway"/>
    <property type="evidence" value="ECO:0007669"/>
    <property type="project" value="UniProtKB-UniPathway"/>
</dbReference>
<dbReference type="GO" id="GO:0004496">
    <property type="term" value="F:mevalonate kinase activity"/>
    <property type="evidence" value="ECO:0007669"/>
    <property type="project" value="UniProtKB-EC"/>
</dbReference>
<keyword evidence="10" id="KW-0752">Steroid biosynthesis</keyword>
<dbReference type="EC" id="2.7.1.36" evidence="10"/>
<comment type="catalytic activity">
    <reaction evidence="10">
        <text>(R)-mevalonate + ATP = (R)-5-phosphomevalonate + ADP + H(+)</text>
        <dbReference type="Rhea" id="RHEA:17065"/>
        <dbReference type="ChEBI" id="CHEBI:15378"/>
        <dbReference type="ChEBI" id="CHEBI:30616"/>
        <dbReference type="ChEBI" id="CHEBI:36464"/>
        <dbReference type="ChEBI" id="CHEBI:58146"/>
        <dbReference type="ChEBI" id="CHEBI:456216"/>
        <dbReference type="EC" id="2.7.1.36"/>
    </reaction>
</comment>
<keyword evidence="6 10" id="KW-0067">ATP-binding</keyword>
<accession>A0A1W0X3S1</accession>
<dbReference type="OrthoDB" id="1652964at2759"/>
<keyword evidence="4 10" id="KW-0547">Nucleotide-binding</keyword>
<dbReference type="NCBIfam" id="TIGR00549">
    <property type="entry name" value="mevalon_kin"/>
    <property type="match status" value="1"/>
</dbReference>
<protein>
    <recommendedName>
        <fullName evidence="10">Mevalonate kinase</fullName>
        <shortName evidence="10">MK</shortName>
        <ecNumber evidence="10">2.7.1.36</ecNumber>
    </recommendedName>
</protein>
<keyword evidence="2 10" id="KW-0444">Lipid biosynthesis</keyword>
<dbReference type="GO" id="GO:0005829">
    <property type="term" value="C:cytosol"/>
    <property type="evidence" value="ECO:0007669"/>
    <property type="project" value="TreeGrafter"/>
</dbReference>
<keyword evidence="10" id="KW-1207">Sterol metabolism</keyword>
<dbReference type="InterPro" id="IPR020568">
    <property type="entry name" value="Ribosomal_Su5_D2-typ_SF"/>
</dbReference>
<dbReference type="Proteomes" id="UP000192578">
    <property type="component" value="Unassembled WGS sequence"/>
</dbReference>
<evidence type="ECO:0000256" key="11">
    <source>
        <dbReference type="SAM" id="MobiDB-lite"/>
    </source>
</evidence>
<evidence type="ECO:0000256" key="1">
    <source>
        <dbReference type="ARBA" id="ARBA00022490"/>
    </source>
</evidence>
<evidence type="ECO:0000256" key="5">
    <source>
        <dbReference type="ARBA" id="ARBA00022777"/>
    </source>
</evidence>
<dbReference type="EMBL" id="MTYJ01000019">
    <property type="protein sequence ID" value="OQV22136.1"/>
    <property type="molecule type" value="Genomic_DNA"/>
</dbReference>
<evidence type="ECO:0000256" key="3">
    <source>
        <dbReference type="ARBA" id="ARBA00022679"/>
    </source>
</evidence>
<comment type="pathway">
    <text evidence="9 10">Isoprenoid biosynthesis; isopentenyl diphosphate biosynthesis via mevalonate pathway; isopentenyl diphosphate from (R)-mevalonate: step 1/3.</text>
</comment>
<evidence type="ECO:0000256" key="6">
    <source>
        <dbReference type="ARBA" id="ARBA00022840"/>
    </source>
</evidence>
<comment type="caution">
    <text evidence="14">The sequence shown here is derived from an EMBL/GenBank/DDBJ whole genome shotgun (WGS) entry which is preliminary data.</text>
</comment>
<keyword evidence="3 10" id="KW-0808">Transferase</keyword>
<reference evidence="15" key="1">
    <citation type="submission" date="2017-01" db="EMBL/GenBank/DDBJ databases">
        <title>Comparative genomics of anhydrobiosis in the tardigrade Hypsibius dujardini.</title>
        <authorList>
            <person name="Yoshida Y."/>
            <person name="Koutsovoulos G."/>
            <person name="Laetsch D."/>
            <person name="Stevens L."/>
            <person name="Kumar S."/>
            <person name="Horikawa D."/>
            <person name="Ishino K."/>
            <person name="Komine S."/>
            <person name="Tomita M."/>
            <person name="Blaxter M."/>
            <person name="Arakawa K."/>
        </authorList>
    </citation>
    <scope>NUCLEOTIDE SEQUENCE [LARGE SCALE GENOMIC DNA]</scope>
    <source>
        <strain evidence="15">Z151</strain>
    </source>
</reference>
<evidence type="ECO:0000256" key="10">
    <source>
        <dbReference type="RuleBase" id="RU363087"/>
    </source>
</evidence>
<feature type="domain" description="GHMP kinase N-terminal" evidence="12">
    <location>
        <begin position="210"/>
        <end position="306"/>
    </location>
</feature>
<organism evidence="14 15">
    <name type="scientific">Hypsibius exemplaris</name>
    <name type="common">Freshwater tardigrade</name>
    <dbReference type="NCBI Taxonomy" id="2072580"/>
    <lineage>
        <taxon>Eukaryota</taxon>
        <taxon>Metazoa</taxon>
        <taxon>Ecdysozoa</taxon>
        <taxon>Tardigrada</taxon>
        <taxon>Eutardigrada</taxon>
        <taxon>Parachela</taxon>
        <taxon>Hypsibioidea</taxon>
        <taxon>Hypsibiidae</taxon>
        <taxon>Hypsibius</taxon>
    </lineage>
</organism>
<evidence type="ECO:0000256" key="8">
    <source>
        <dbReference type="ARBA" id="ARBA00023098"/>
    </source>
</evidence>
<proteinExistence type="inferred from homology"/>
<evidence type="ECO:0000313" key="14">
    <source>
        <dbReference type="EMBL" id="OQV22136.1"/>
    </source>
</evidence>
<feature type="region of interest" description="Disordered" evidence="11">
    <location>
        <begin position="18"/>
        <end position="43"/>
    </location>
</feature>
<evidence type="ECO:0000259" key="12">
    <source>
        <dbReference type="Pfam" id="PF00288"/>
    </source>
</evidence>
<dbReference type="SUPFAM" id="SSF55060">
    <property type="entry name" value="GHMP Kinase, C-terminal domain"/>
    <property type="match status" value="1"/>
</dbReference>
<feature type="compositionally biased region" description="Basic residues" evidence="11">
    <location>
        <begin position="26"/>
        <end position="36"/>
    </location>
</feature>
<evidence type="ECO:0000256" key="7">
    <source>
        <dbReference type="ARBA" id="ARBA00022842"/>
    </source>
</evidence>
<feature type="domain" description="GHMP kinase C-terminal" evidence="13">
    <location>
        <begin position="385"/>
        <end position="440"/>
    </location>
</feature>
<comment type="subcellular location">
    <subcellularLocation>
        <location evidence="10">Cytoplasm</location>
    </subcellularLocation>
</comment>
<dbReference type="InterPro" id="IPR006205">
    <property type="entry name" value="Mev_gal_kin"/>
</dbReference>
<keyword evidence="10" id="KW-0756">Sterol biosynthesis</keyword>
<evidence type="ECO:0000256" key="9">
    <source>
        <dbReference type="ARBA" id="ARBA00029438"/>
    </source>
</evidence>
<dbReference type="Gene3D" id="3.30.70.890">
    <property type="entry name" value="GHMP kinase, C-terminal domain"/>
    <property type="match status" value="1"/>
</dbReference>
<keyword evidence="10" id="KW-0753">Steroid metabolism</keyword>
<gene>
    <name evidence="14" type="ORF">BV898_03982</name>
</gene>
<dbReference type="PANTHER" id="PTHR43290">
    <property type="entry name" value="MEVALONATE KINASE"/>
    <property type="match status" value="1"/>
</dbReference>
<keyword evidence="7" id="KW-0460">Magnesium</keyword>
<sequence>MEGPMYVGTVTGINRSPATETAKAISARKRTSQHNRSRNDVSSSDDCIFFHSELKFLNPGVMAGLNLRHIKVSAPGKIILHGEHAVVYQKTAIALSLGLRTRLDLRETNDGRVTIFMERFFKEITWKTDDLTSLLETTKVDAETLETTLDQELLDRLQQLVGSSLIQDVGIGNGDGSDVQFRVEAAKLKDPSTQSIALVGFLYLLIKLCKLAGRSTVPSLSFAIQSEIAIGAGLGSSASLAVCLASAILAFLGVIVVDAKTCRDSVGKLVPQADQLALINHWAFLVDKIIHGNASGIDNSVSTYGGVIKFANGQMTRVQSRLKLDVVVVDTGVERNTKRMVEIVRRRKKLYPLIINPILDAIDGISNTSFTLLQHGNGSPTAEEYEALSELISINQHLLCVLGVSHPGLDAICATAARLGQAAKLTGAGGGGCAIVVLDPDIIKFERLRESMMTEFRQLEFKPHTADLGGPGVLFHPVS</sequence>